<protein>
    <submittedName>
        <fullName evidence="4">Ankyrin-1</fullName>
    </submittedName>
</protein>
<feature type="repeat" description="ANK" evidence="3">
    <location>
        <begin position="1920"/>
        <end position="1943"/>
    </location>
</feature>
<feature type="repeat" description="ANK" evidence="3">
    <location>
        <begin position="876"/>
        <end position="908"/>
    </location>
</feature>
<dbReference type="PANTHER" id="PTHR24126:SF14">
    <property type="entry name" value="ANK_REP_REGION DOMAIN-CONTAINING PROTEIN"/>
    <property type="match status" value="1"/>
</dbReference>
<dbReference type="PROSITE" id="PS50297">
    <property type="entry name" value="ANK_REP_REGION"/>
    <property type="match status" value="18"/>
</dbReference>
<keyword evidence="2 3" id="KW-0040">ANK repeat</keyword>
<feature type="repeat" description="ANK" evidence="3">
    <location>
        <begin position="514"/>
        <end position="546"/>
    </location>
</feature>
<dbReference type="EMBL" id="GBHO01003674">
    <property type="protein sequence ID" value="JAG39930.1"/>
    <property type="molecule type" value="Transcribed_RNA"/>
</dbReference>
<feature type="repeat" description="ANK" evidence="3">
    <location>
        <begin position="745"/>
        <end position="777"/>
    </location>
</feature>
<feature type="repeat" description="ANK" evidence="3">
    <location>
        <begin position="1960"/>
        <end position="1992"/>
    </location>
</feature>
<feature type="non-terminal residue" evidence="4">
    <location>
        <position position="1"/>
    </location>
</feature>
<dbReference type="Pfam" id="PF13857">
    <property type="entry name" value="Ank_5"/>
    <property type="match status" value="1"/>
</dbReference>
<feature type="repeat" description="ANK" evidence="3">
    <location>
        <begin position="1854"/>
        <end position="1886"/>
    </location>
</feature>
<dbReference type="Gene3D" id="1.25.40.20">
    <property type="entry name" value="Ankyrin repeat-containing domain"/>
    <property type="match status" value="7"/>
</dbReference>
<organism evidence="4">
    <name type="scientific">Lygus hesperus</name>
    <name type="common">Western plant bug</name>
    <dbReference type="NCBI Taxonomy" id="30085"/>
    <lineage>
        <taxon>Eukaryota</taxon>
        <taxon>Metazoa</taxon>
        <taxon>Ecdysozoa</taxon>
        <taxon>Arthropoda</taxon>
        <taxon>Hexapoda</taxon>
        <taxon>Insecta</taxon>
        <taxon>Pterygota</taxon>
        <taxon>Neoptera</taxon>
        <taxon>Paraneoptera</taxon>
        <taxon>Hemiptera</taxon>
        <taxon>Heteroptera</taxon>
        <taxon>Panheteroptera</taxon>
        <taxon>Cimicomorpha</taxon>
        <taxon>Miridae</taxon>
        <taxon>Mirini</taxon>
        <taxon>Lygus</taxon>
    </lineage>
</organism>
<dbReference type="SUPFAM" id="SSF48403">
    <property type="entry name" value="Ankyrin repeat"/>
    <property type="match status" value="5"/>
</dbReference>
<evidence type="ECO:0000256" key="2">
    <source>
        <dbReference type="ARBA" id="ARBA00023043"/>
    </source>
</evidence>
<feature type="repeat" description="ANK" evidence="3">
    <location>
        <begin position="650"/>
        <end position="682"/>
    </location>
</feature>
<feature type="repeat" description="ANK" evidence="3">
    <location>
        <begin position="1032"/>
        <end position="1064"/>
    </location>
</feature>
<proteinExistence type="predicted"/>
<evidence type="ECO:0000256" key="1">
    <source>
        <dbReference type="ARBA" id="ARBA00022737"/>
    </source>
</evidence>
<name>A0A0A9ZDN6_LYGHE</name>
<feature type="repeat" description="ANK" evidence="3">
    <location>
        <begin position="1098"/>
        <end position="1126"/>
    </location>
</feature>
<feature type="repeat" description="ANK" evidence="3">
    <location>
        <begin position="1138"/>
        <end position="1165"/>
    </location>
</feature>
<dbReference type="Pfam" id="PF13424">
    <property type="entry name" value="TPR_12"/>
    <property type="match status" value="1"/>
</dbReference>
<feature type="repeat" description="ANK" evidence="3">
    <location>
        <begin position="712"/>
        <end position="744"/>
    </location>
</feature>
<dbReference type="PRINTS" id="PR01415">
    <property type="entry name" value="ANKYRIN"/>
</dbReference>
<dbReference type="Gene3D" id="1.25.40.10">
    <property type="entry name" value="Tetratricopeptide repeat domain"/>
    <property type="match status" value="1"/>
</dbReference>
<gene>
    <name evidence="4" type="primary">ANK1_20</name>
    <name evidence="4" type="ORF">CM83_98208</name>
</gene>
<accession>A0A0A9ZDN6</accession>
<evidence type="ECO:0000256" key="3">
    <source>
        <dbReference type="PROSITE-ProRule" id="PRU00023"/>
    </source>
</evidence>
<dbReference type="InterPro" id="IPR011990">
    <property type="entry name" value="TPR-like_helical_dom_sf"/>
</dbReference>
<feature type="repeat" description="ANK" evidence="3">
    <location>
        <begin position="617"/>
        <end position="649"/>
    </location>
</feature>
<evidence type="ECO:0000313" key="4">
    <source>
        <dbReference type="EMBL" id="JAG39930.1"/>
    </source>
</evidence>
<feature type="repeat" description="ANK" evidence="3">
    <location>
        <begin position="1887"/>
        <end position="1919"/>
    </location>
</feature>
<reference evidence="4" key="1">
    <citation type="journal article" date="2014" name="PLoS ONE">
        <title>Transcriptome-Based Identification of ABC Transporters in the Western Tarnished Plant Bug Lygus hesperus.</title>
        <authorList>
            <person name="Hull J.J."/>
            <person name="Chaney K."/>
            <person name="Geib S.M."/>
            <person name="Fabrick J.A."/>
            <person name="Brent C.S."/>
            <person name="Walsh D."/>
            <person name="Lavine L.C."/>
        </authorList>
    </citation>
    <scope>NUCLEOTIDE SEQUENCE</scope>
</reference>
<dbReference type="PROSITE" id="PS50088">
    <property type="entry name" value="ANK_REPEAT"/>
    <property type="match status" value="21"/>
</dbReference>
<dbReference type="InterPro" id="IPR036770">
    <property type="entry name" value="Ankyrin_rpt-contain_sf"/>
</dbReference>
<feature type="repeat" description="ANK" evidence="3">
    <location>
        <begin position="810"/>
        <end position="842"/>
    </location>
</feature>
<dbReference type="Pfam" id="PF12796">
    <property type="entry name" value="Ank_2"/>
    <property type="match status" value="9"/>
</dbReference>
<feature type="repeat" description="ANK" evidence="3">
    <location>
        <begin position="1235"/>
        <end position="1268"/>
    </location>
</feature>
<reference evidence="4" key="2">
    <citation type="submission" date="2014-07" db="EMBL/GenBank/DDBJ databases">
        <authorList>
            <person name="Hull J."/>
        </authorList>
    </citation>
    <scope>NUCLEOTIDE SEQUENCE</scope>
</reference>
<dbReference type="Pfam" id="PF13637">
    <property type="entry name" value="Ank_4"/>
    <property type="match status" value="1"/>
</dbReference>
<dbReference type="InterPro" id="IPR002110">
    <property type="entry name" value="Ankyrin_rpt"/>
</dbReference>
<feature type="repeat" description="ANK" evidence="3">
    <location>
        <begin position="1353"/>
        <end position="1385"/>
    </location>
</feature>
<sequence>NFKEVNTRKIIIDIRNSLSSSFVLSKQAEKEDKDTVEFFAKILIGIKSLNMVVKNMIDTGIFLQIKRYVRVLVDCNDLDTVDEIMKVLRLVNPRGLTISGNLQILQMLINKLRDGATSNIHSVYIIDNVNMNLAKIKRSYVWGLDLGDLKLIMEQCFIKNVTLNIIGNDEYKLETIQIMAKELVGLFPKFDFEKISRNLGFGIIDFLNTITPCISKDAYYDLYMLASHAINIIDLLDENSQLNEELHNRLTNHSTKFSFDSFEPEQLEKIGKEQAANRTLEIKSIAGVNNCNDKTKNDQLLNEESKGMQLIVELLMVETLCSMGYTQKCCTNDHAYVDARVPILHGTNLLDYLINKPDIVELCSYSSATFVANNARLIASGNFEGKRGCLNGKHLFDVDALIERDCQINSILCFQQQLLCALSDGNMDTMNLCLEKGADILGRNYDNTTAVHRAAKGPSSGPLEYVLDQWKGKIDEQNMDGMNPLHIAGYNGQVENVKLLVNRGKIPVDTPDNFGRTTLHYSVSTKFISVTKMLIKFKADPNTISEEGHTPLKEALYSKNVEASKLILEHAEFLYDNSFGSSPLEVAAEMGLTELLLPLIKLEAKHPAHRISSKKTKLPTPLHYAAKNGHIECLKILLQNGWNLNAKAYDGDTPFHCAIMSNKEEVVQFMLEKGADARDGRSIFLAVNGGNKKIVETLISAKAPVNVIEPVSGCTPLHSAAGLNRRDLVELLLKNGVLVNAKDNHGQTALHYCAQRGYYKLSKLLIKYGAKTNIGDMLNYIPYLYAVLEGHQDIVELMVTSTNINHVESLGYTALHCSCKHGYTGIVRYLLGKGAEVNAKANNGRTSLHIAVLNGFREIINLLLKKGASINDADSFGNTPLHYAAMVGQAKVVEMLIQRGALINKVNEDGWTPLHMACSSGSIECASLLVNKGCSVNASSKGEATPLLMSVESNNINIVKFLIKQKVKFDNNALRQAVLSGFADILELLLVSFPNNSRVTELLWPAVIKRHPEIIKILVKRGADVNAICIETSQRPLHFAVFMGYYEIIKLLLDLGADPNGRSSNGDIPLHLASESGHLETVVALLTNISQISAKDSEGRTPLGIAVANGHANIVGLFLNKDKTINNCFHTKQLTPLLHLAARYGKTEVVKLLVQKGADINGKTYNGWKAIHVAAYGGFADIVEFFLLRGISLYDSTENGDNLLHYVAKGSGDRLSVAKLLVSNKRMDLNRCNDSGCSPLHSAVVASNDITLIKFFLENGSYYDVKTNEGEGMKDIANSFPIRLIFHSVQQLFTEGKRGNLSLVKNSIREGAVVNAKNERNETPLLCATWKGNANVVIELLTSGANPDLADKSGSTPLHYASKLSHYNIAIALLGRGAVFEPLNHANKTPLDYATDSRISNVLKLIQNTFLKIKSLDVEILDSLRKKKLRPDEVRALVNCRDRQGKTILACAILANFPDVKGLRSIFRDNQNLERAERSLKSGCSRESLSSATLERKQRKFLLFSDDSLMNTEVDMVIVLSLCEEQSYDEGLLELQKLYETYNKMLGENNELTIAAERLKASVLIKKGKTKCALKLLETIIERQKSVLSPLHIDLIKTEMHMSEALSSVGKLDKALELNYDLIERFKLIHRGENPITLRIRNNIAKILFKKGKIDEALRLHKQVLEMRKETLGPKHRETIQTMVDIGFVYSSQKKCKEAVQLIVDAMKIQFETVGKSCGVEEGINRKKTFDLLREGKIVNVFKNQVDHEFRDDQEMRTPGEIKFFEMMERERSQGHHNFFNEGGIDGNRQPDILEKLHNLIGRGGNIMRINHVDGMLTADTSPLNEKDVPFFSKLLGAETIWSSDDFFPEERINMSTEAYEAIARGDMTVVARLIDGGMDFNATDEEGRTYLHYAVSSGKVHLVESLIDHGAKVNVKSKKGNTPLHTAALLGSADICEVLMKRVEVTERLDFIDMKTKKGGMTALHIAASKGKLEVAKTLLKNGAAFDVTNNECKTPLDLSVNEEVTSILKKLDKVFRYCHCSFVFPQGVQ</sequence>
<dbReference type="PANTHER" id="PTHR24126">
    <property type="entry name" value="ANKYRIN REPEAT, PH AND SEC7 DOMAIN CONTAINING PROTEIN SECG-RELATED"/>
    <property type="match status" value="1"/>
</dbReference>
<feature type="repeat" description="ANK" evidence="3">
    <location>
        <begin position="480"/>
        <end position="504"/>
    </location>
</feature>
<dbReference type="SMART" id="SM00248">
    <property type="entry name" value="ANK"/>
    <property type="match status" value="30"/>
</dbReference>
<dbReference type="SUPFAM" id="SSF48452">
    <property type="entry name" value="TPR-like"/>
    <property type="match status" value="2"/>
</dbReference>
<keyword evidence="1" id="KW-0677">Repeat</keyword>
<feature type="repeat" description="ANK" evidence="3">
    <location>
        <begin position="909"/>
        <end position="941"/>
    </location>
</feature>
<feature type="repeat" description="ANK" evidence="3">
    <location>
        <begin position="843"/>
        <end position="875"/>
    </location>
</feature>
<feature type="repeat" description="ANK" evidence="3">
    <location>
        <begin position="1320"/>
        <end position="1352"/>
    </location>
</feature>
<feature type="repeat" description="ANK" evidence="3">
    <location>
        <begin position="1065"/>
        <end position="1097"/>
    </location>
</feature>